<evidence type="ECO:0000313" key="5">
    <source>
        <dbReference type="EMBL" id="GBH32937.1"/>
    </source>
</evidence>
<evidence type="ECO:0000256" key="1">
    <source>
        <dbReference type="ARBA" id="ARBA00001954"/>
    </source>
</evidence>
<comment type="cofactor">
    <cofactor evidence="1">
        <name>Fe(2+)</name>
        <dbReference type="ChEBI" id="CHEBI:29033"/>
    </cofactor>
</comment>
<evidence type="ECO:0000256" key="2">
    <source>
        <dbReference type="ARBA" id="ARBA00023002"/>
    </source>
</evidence>
<dbReference type="PANTHER" id="PTHR10696:SF56">
    <property type="entry name" value="TAUD_TFDA-LIKE DOMAIN-CONTAINING PROTEIN"/>
    <property type="match status" value="1"/>
</dbReference>
<dbReference type="Gene3D" id="3.60.130.10">
    <property type="entry name" value="Clavaminate synthase-like"/>
    <property type="match status" value="1"/>
</dbReference>
<evidence type="ECO:0000259" key="4">
    <source>
        <dbReference type="Pfam" id="PF02668"/>
    </source>
</evidence>
<dbReference type="InterPro" id="IPR050411">
    <property type="entry name" value="AlphaKG_dependent_hydroxylases"/>
</dbReference>
<dbReference type="Proteomes" id="UP000290975">
    <property type="component" value="Unassembled WGS sequence"/>
</dbReference>
<gene>
    <name evidence="5" type="ORF">MBESOW_P4167</name>
</gene>
<evidence type="ECO:0000256" key="3">
    <source>
        <dbReference type="ARBA" id="ARBA00023194"/>
    </source>
</evidence>
<dbReference type="InterPro" id="IPR042098">
    <property type="entry name" value="TauD-like_sf"/>
</dbReference>
<evidence type="ECO:0000313" key="6">
    <source>
        <dbReference type="Proteomes" id="UP000290975"/>
    </source>
</evidence>
<dbReference type="PANTHER" id="PTHR10696">
    <property type="entry name" value="GAMMA-BUTYROBETAINE HYDROXYLASE-RELATED"/>
    <property type="match status" value="1"/>
</dbReference>
<reference evidence="5 6" key="1">
    <citation type="submission" date="2014-12" db="EMBL/GenBank/DDBJ databases">
        <title>Whole genome sequencing of Sphingobium xenophagum OW59.</title>
        <authorList>
            <person name="Ohta Y."/>
            <person name="Nishi S."/>
            <person name="Hatada Y."/>
        </authorList>
    </citation>
    <scope>NUCLEOTIDE SEQUENCE [LARGE SCALE GENOMIC DNA]</scope>
    <source>
        <strain evidence="5 6">OW59</strain>
    </source>
</reference>
<dbReference type="AlphaFoldDB" id="A0A401J8G8"/>
<dbReference type="SUPFAM" id="SSF51197">
    <property type="entry name" value="Clavaminate synthase-like"/>
    <property type="match status" value="1"/>
</dbReference>
<keyword evidence="3" id="KW-0045">Antibiotic biosynthesis</keyword>
<dbReference type="RefSeq" id="WP_130754778.1">
    <property type="nucleotide sequence ID" value="NZ_BBQY01000053.1"/>
</dbReference>
<dbReference type="Pfam" id="PF02668">
    <property type="entry name" value="TauD"/>
    <property type="match status" value="1"/>
</dbReference>
<accession>A0A401J8G8</accession>
<dbReference type="GO" id="GO:0016706">
    <property type="term" value="F:2-oxoglutarate-dependent dioxygenase activity"/>
    <property type="evidence" value="ECO:0007669"/>
    <property type="project" value="UniProtKB-ARBA"/>
</dbReference>
<proteinExistence type="predicted"/>
<name>A0A401J8G8_SPHXE</name>
<keyword evidence="6" id="KW-1185">Reference proteome</keyword>
<protein>
    <recommendedName>
        <fullName evidence="4">TauD/TfdA-like domain-containing protein</fullName>
    </recommendedName>
</protein>
<dbReference type="EMBL" id="BBQY01000053">
    <property type="protein sequence ID" value="GBH32937.1"/>
    <property type="molecule type" value="Genomic_DNA"/>
</dbReference>
<dbReference type="InterPro" id="IPR003819">
    <property type="entry name" value="TauD/TfdA-like"/>
</dbReference>
<comment type="caution">
    <text evidence="5">The sequence shown here is derived from an EMBL/GenBank/DDBJ whole genome shotgun (WGS) entry which is preliminary data.</text>
</comment>
<organism evidence="5 6">
    <name type="scientific">Sphingobium xenophagum</name>
    <dbReference type="NCBI Taxonomy" id="121428"/>
    <lineage>
        <taxon>Bacteria</taxon>
        <taxon>Pseudomonadati</taxon>
        <taxon>Pseudomonadota</taxon>
        <taxon>Alphaproteobacteria</taxon>
        <taxon>Sphingomonadales</taxon>
        <taxon>Sphingomonadaceae</taxon>
        <taxon>Sphingobium</taxon>
    </lineage>
</organism>
<feature type="domain" description="TauD/TfdA-like" evidence="4">
    <location>
        <begin position="139"/>
        <end position="224"/>
    </location>
</feature>
<sequence length="228" mass="25103">MAASDVVVSDPEQVLGPLFESGWSQHSSEAETPDAILQEMVKLGDRLGTRVAGRAGQLGEVVQPIVADEAHPRSLSARYGLGALPFHTELSHRPRPCRYLLLGCVDPGSPAAATMLLDWRRLGFAREELALLEEAPVLVRTGRRSFYSTILAPGGAFLRYDPGCLEPLDERGRKAIQLVEDRATRTPSYAHHWRRGDVLIIDNWRVLHGRSPSDNGSGRRLARILIDA</sequence>
<dbReference type="GO" id="GO:0017000">
    <property type="term" value="P:antibiotic biosynthetic process"/>
    <property type="evidence" value="ECO:0007669"/>
    <property type="project" value="UniProtKB-KW"/>
</dbReference>
<keyword evidence="2" id="KW-0560">Oxidoreductase</keyword>